<proteinExistence type="predicted"/>
<dbReference type="EMBL" id="QZCE01000002">
    <property type="protein sequence ID" value="NEZ63567.1"/>
    <property type="molecule type" value="Genomic_DNA"/>
</dbReference>
<sequence>MKNAQKPDHISLGVLLNWLKDGRFVIPDFQREFEWQPRDIRDLMRSIFLDYYIGSLLLWKGKTENFNTLSCESIYGHNGSDNRQHIVLDGQQRLTAIYYAFVAPNKPLPKRSNRCFYYVRIDRFMAKEYDEAFNYQFPSKHWLKIFDDTSAQFAMHVFPLSVVGAGGWDLPNWVQGYEKFWLEKKSEATTAGDSETAKVADLHVEDAREFGEHLRSLTEQYQVSYVELDEDLGLDKVCDIFTQINSKGVRLDVFDLINALLKPRNLQLKQMWRDASSRLEFVETGKMNVYILQVISILKQSYCSPKYLYFLLPGEAKPVRDPDGTRRKEVLIPNAEAFEKQWHHAVDTLEKAINLLRHPQEFGVTSSKYLPYVSILPVFAALQSYVKTLPAESRLHAQRKIRYWYWASVFTNRYSGSVESTSARDFISLKAWFNDGAAEPALIQEFKTRFKTLDLRREVNRGSSLYNGIFNLLVMQEARDWITGNIPQYGDLDDHHIVPVAWGNKHLKGKAIHSILNRTPLTAATNRHVIKERLPNAYLPELIKANGQEAVQAILESHFISPTAQAILLRDPFTSEDFEAFIAERQRTVQQAIENLLIKERLDLSPQLRELDERIEKVELGLRKLIDSVFEGDLSLVPPKVKDKSNERIQRALKKNAALNPDDYETLAARLEFFDLRELQDCMITKSLWPKFEPYFANKNALNGKFDQLAELRNSIRHSRAVNEIAQKEGEAAVIWFQTVLAK</sequence>
<dbReference type="PANTHER" id="PTHR37292">
    <property type="entry name" value="VNG6097C"/>
    <property type="match status" value="1"/>
</dbReference>
<accession>A0A6M0S528</accession>
<dbReference type="PANTHER" id="PTHR37292:SF2">
    <property type="entry name" value="DUF262 DOMAIN-CONTAINING PROTEIN"/>
    <property type="match status" value="1"/>
</dbReference>
<evidence type="ECO:0000259" key="1">
    <source>
        <dbReference type="Pfam" id="PF03235"/>
    </source>
</evidence>
<feature type="domain" description="GmrSD restriction endonucleases N-terminal" evidence="1">
    <location>
        <begin position="18"/>
        <end position="261"/>
    </location>
</feature>
<dbReference type="InterPro" id="IPR004919">
    <property type="entry name" value="GmrSD_N"/>
</dbReference>
<evidence type="ECO:0000313" key="2">
    <source>
        <dbReference type="EMBL" id="NEZ63567.1"/>
    </source>
</evidence>
<gene>
    <name evidence="2" type="ORF">D0962_12365</name>
</gene>
<comment type="caution">
    <text evidence="2">The sequence shown here is derived from an EMBL/GenBank/DDBJ whole genome shotgun (WGS) entry which is preliminary data.</text>
</comment>
<evidence type="ECO:0000313" key="3">
    <source>
        <dbReference type="Proteomes" id="UP000473574"/>
    </source>
</evidence>
<dbReference type="RefSeq" id="WP_163663150.1">
    <property type="nucleotide sequence ID" value="NZ_QZCE01000002.1"/>
</dbReference>
<dbReference type="AlphaFoldDB" id="A0A6M0S528"/>
<name>A0A6M0S528_9CYAN</name>
<protein>
    <submittedName>
        <fullName evidence="2">DUF262 domain-containing protein</fullName>
    </submittedName>
</protein>
<dbReference type="Pfam" id="PF03235">
    <property type="entry name" value="GmrSD_N"/>
    <property type="match status" value="1"/>
</dbReference>
<dbReference type="Proteomes" id="UP000473574">
    <property type="component" value="Unassembled WGS sequence"/>
</dbReference>
<organism evidence="2 3">
    <name type="scientific">Adonisia turfae CCMR0082</name>
    <dbReference type="NCBI Taxonomy" id="2304604"/>
    <lineage>
        <taxon>Bacteria</taxon>
        <taxon>Bacillati</taxon>
        <taxon>Cyanobacteriota</taxon>
        <taxon>Adonisia</taxon>
        <taxon>Adonisia turfae</taxon>
    </lineage>
</organism>
<reference evidence="2 3" key="1">
    <citation type="journal article" date="2020" name="Microb. Ecol.">
        <title>Ecogenomics of the Marine Benthic Filamentous Cyanobacterium Adonisia.</title>
        <authorList>
            <person name="Walter J.M."/>
            <person name="Coutinho F.H."/>
            <person name="Leomil L."/>
            <person name="Hargreaves P.I."/>
            <person name="Campeao M.E."/>
            <person name="Vieira V.V."/>
            <person name="Silva B.S."/>
            <person name="Fistarol G.O."/>
            <person name="Salomon P.S."/>
            <person name="Sawabe T."/>
            <person name="Mino S."/>
            <person name="Hosokawa M."/>
            <person name="Miyashita H."/>
            <person name="Maruyama F."/>
            <person name="van Verk M.C."/>
            <person name="Dutilh B.E."/>
            <person name="Thompson C.C."/>
            <person name="Thompson F.L."/>
        </authorList>
    </citation>
    <scope>NUCLEOTIDE SEQUENCE [LARGE SCALE GENOMIC DNA]</scope>
    <source>
        <strain evidence="2 3">CCMR0082</strain>
    </source>
</reference>